<evidence type="ECO:0000313" key="1">
    <source>
        <dbReference type="EMBL" id="QOX64890.1"/>
    </source>
</evidence>
<organism evidence="1 2">
    <name type="scientific">Anoxybacterium hadale</name>
    <dbReference type="NCBI Taxonomy" id="3408580"/>
    <lineage>
        <taxon>Bacteria</taxon>
        <taxon>Bacillati</taxon>
        <taxon>Bacillota</taxon>
        <taxon>Clostridia</taxon>
        <taxon>Peptostreptococcales</taxon>
        <taxon>Anaerovoracaceae</taxon>
        <taxon>Anoxybacterium</taxon>
    </lineage>
</organism>
<sequence length="615" mass="66721">MKEQRGTFRTIIQFAQDCKLKFILSVVFAVISVAGGLVPYVGVYQMILLFFEGSPSPDVILFWSGISALGYGLKLIFYGISTTLSHQSAYQILENIRFAIAQSLMSAPLGEVQSHPSGRIKNIIVDRVETIELPLAHMIPEGISNLLLPAAVFLYLIAIDWRLALAALICIPLGAAVYGVMMKNYNTQYAAYMEASNRVNSVIVEYIGGIQVIKAFNRSSGSYEKFADAVDSFKQFTLNWYQSTWKLMNLGGAVLPSTLLGILPMGMLLYLDGSLTPAELTLGMILSMSITAPVAWFTVAVNDWKSIEYAVKDINELLTLPSLPDTARNVPLSSYEVKLENVSFAYNKDGGDVLHDINIRLQEGSFNALVGPSGGGKSTIARLIARFWDVNGGSITIGGTDVRKMPLAQLARMISYVTQDTYLFNCSLLENIRLGRPGASDQEVMAAAEAAQCGEFISRLEGGWSTMAGEAGGKLSGGERQRIAIARAILKNAPIVILDEATAFTDPENENKLQNSIAMLTKGKTLLVIAHRLSTIKHADQIILIHQGIITASGTQQELLEGSRMYLDMWRAHIGAKKWAATGKKVTEADSTEALDIGAGGSVDADRRKGVMAGA</sequence>
<name>A0ACD1AFF0_9FIRM</name>
<proteinExistence type="predicted"/>
<evidence type="ECO:0000313" key="2">
    <source>
        <dbReference type="Proteomes" id="UP000594014"/>
    </source>
</evidence>
<protein>
    <submittedName>
        <fullName evidence="1">ABC transporter ATP-binding protein</fullName>
    </submittedName>
</protein>
<accession>A0ACD1AFF0</accession>
<keyword evidence="1" id="KW-0547">Nucleotide-binding</keyword>
<keyword evidence="2" id="KW-1185">Reference proteome</keyword>
<dbReference type="Proteomes" id="UP000594014">
    <property type="component" value="Chromosome"/>
</dbReference>
<dbReference type="EMBL" id="CP042469">
    <property type="protein sequence ID" value="QOX64890.1"/>
    <property type="molecule type" value="Genomic_DNA"/>
</dbReference>
<gene>
    <name evidence="1" type="ORF">FRZ06_16825</name>
</gene>
<keyword evidence="1" id="KW-0067">ATP-binding</keyword>
<reference evidence="1" key="1">
    <citation type="submission" date="2019-08" db="EMBL/GenBank/DDBJ databases">
        <title>Genome sequence of Clostridiales bacterium MT110.</title>
        <authorList>
            <person name="Cao J."/>
        </authorList>
    </citation>
    <scope>NUCLEOTIDE SEQUENCE</scope>
    <source>
        <strain evidence="1">MT110</strain>
    </source>
</reference>